<proteinExistence type="predicted"/>
<sequence>MRLLPILCFLLASACCFSVDKDHIPPDEKPLRGKELWKTVSDMSSDDIDEVARIIAENREEAGERVRRQHSELHKKNSFAIEQAKKYVEELKKYMRPSSEDLPPSITEINMRSGLDEVLVEGDIIMTPEQARHYFHVDSEGRRSKRQAYQNKHSFPKSLWSNGVYYMFDKNLNQKARAAIDEAVAFWQANTCINFTKTDDPKNAPIKPVINFFPGNGCNSPMGRQLNRGTQTVNIGSGCEFVSHNETVLLRN</sequence>
<evidence type="ECO:0000256" key="7">
    <source>
        <dbReference type="SAM" id="SignalP"/>
    </source>
</evidence>
<dbReference type="Proteomes" id="UP000095287">
    <property type="component" value="Unplaced"/>
</dbReference>
<name>A0A1I7ZW90_9BILA</name>
<dbReference type="GO" id="GO:0046872">
    <property type="term" value="F:metal ion binding"/>
    <property type="evidence" value="ECO:0007669"/>
    <property type="project" value="UniProtKB-KW"/>
</dbReference>
<evidence type="ECO:0000259" key="8">
    <source>
        <dbReference type="PROSITE" id="PS51864"/>
    </source>
</evidence>
<comment type="caution">
    <text evidence="6">Lacks conserved residue(s) required for the propagation of feature annotation.</text>
</comment>
<keyword evidence="9" id="KW-1185">Reference proteome</keyword>
<dbReference type="PROSITE" id="PS51257">
    <property type="entry name" value="PROKAR_LIPOPROTEIN"/>
    <property type="match status" value="1"/>
</dbReference>
<keyword evidence="1" id="KW-0645">Protease</keyword>
<evidence type="ECO:0000256" key="3">
    <source>
        <dbReference type="ARBA" id="ARBA00022801"/>
    </source>
</evidence>
<keyword evidence="3" id="KW-0378">Hydrolase</keyword>
<dbReference type="InterPro" id="IPR001506">
    <property type="entry name" value="Peptidase_M12A"/>
</dbReference>
<keyword evidence="4" id="KW-0862">Zinc</keyword>
<dbReference type="InterPro" id="IPR024079">
    <property type="entry name" value="MetalloPept_cat_dom_sf"/>
</dbReference>
<dbReference type="WBParaSite" id="L893_g30412.t1">
    <property type="protein sequence ID" value="L893_g30412.t1"/>
    <property type="gene ID" value="L893_g30412"/>
</dbReference>
<dbReference type="PROSITE" id="PS51864">
    <property type="entry name" value="ASTACIN"/>
    <property type="match status" value="1"/>
</dbReference>
<evidence type="ECO:0000256" key="2">
    <source>
        <dbReference type="ARBA" id="ARBA00022723"/>
    </source>
</evidence>
<protein>
    <submittedName>
        <fullName evidence="10">Astacin domain-containing protein</fullName>
    </submittedName>
</protein>
<feature type="signal peptide" evidence="7">
    <location>
        <begin position="1"/>
        <end position="16"/>
    </location>
</feature>
<evidence type="ECO:0000256" key="4">
    <source>
        <dbReference type="ARBA" id="ARBA00022833"/>
    </source>
</evidence>
<accession>A0A1I7ZW90</accession>
<dbReference type="PANTHER" id="PTHR10127">
    <property type="entry name" value="DISCOIDIN, CUB, EGF, LAMININ , AND ZINC METALLOPROTEASE DOMAIN CONTAINING"/>
    <property type="match status" value="1"/>
</dbReference>
<evidence type="ECO:0000313" key="9">
    <source>
        <dbReference type="Proteomes" id="UP000095287"/>
    </source>
</evidence>
<reference evidence="10" key="1">
    <citation type="submission" date="2016-11" db="UniProtKB">
        <authorList>
            <consortium name="WormBaseParasite"/>
        </authorList>
    </citation>
    <scope>IDENTIFICATION</scope>
</reference>
<evidence type="ECO:0000256" key="5">
    <source>
        <dbReference type="ARBA" id="ARBA00023049"/>
    </source>
</evidence>
<dbReference type="AlphaFoldDB" id="A0A1I7ZW90"/>
<evidence type="ECO:0000256" key="6">
    <source>
        <dbReference type="PROSITE-ProRule" id="PRU01211"/>
    </source>
</evidence>
<dbReference type="GO" id="GO:0004222">
    <property type="term" value="F:metalloendopeptidase activity"/>
    <property type="evidence" value="ECO:0007669"/>
    <property type="project" value="InterPro"/>
</dbReference>
<dbReference type="SUPFAM" id="SSF55486">
    <property type="entry name" value="Metalloproteases ('zincins'), catalytic domain"/>
    <property type="match status" value="1"/>
</dbReference>
<feature type="chain" id="PRO_5009313972" evidence="7">
    <location>
        <begin position="17"/>
        <end position="252"/>
    </location>
</feature>
<evidence type="ECO:0000256" key="1">
    <source>
        <dbReference type="ARBA" id="ARBA00022670"/>
    </source>
</evidence>
<dbReference type="PANTHER" id="PTHR10127:SF780">
    <property type="entry name" value="METALLOENDOPEPTIDASE"/>
    <property type="match status" value="1"/>
</dbReference>
<dbReference type="Pfam" id="PF01400">
    <property type="entry name" value="Astacin"/>
    <property type="match status" value="1"/>
</dbReference>
<evidence type="ECO:0000313" key="10">
    <source>
        <dbReference type="WBParaSite" id="L893_g30412.t1"/>
    </source>
</evidence>
<organism evidence="9 10">
    <name type="scientific">Steinernema glaseri</name>
    <dbReference type="NCBI Taxonomy" id="37863"/>
    <lineage>
        <taxon>Eukaryota</taxon>
        <taxon>Metazoa</taxon>
        <taxon>Ecdysozoa</taxon>
        <taxon>Nematoda</taxon>
        <taxon>Chromadorea</taxon>
        <taxon>Rhabditida</taxon>
        <taxon>Tylenchina</taxon>
        <taxon>Panagrolaimomorpha</taxon>
        <taxon>Strongyloidoidea</taxon>
        <taxon>Steinernematidae</taxon>
        <taxon>Steinernema</taxon>
    </lineage>
</organism>
<dbReference type="GO" id="GO:0006508">
    <property type="term" value="P:proteolysis"/>
    <property type="evidence" value="ECO:0007669"/>
    <property type="project" value="UniProtKB-KW"/>
</dbReference>
<keyword evidence="7" id="KW-0732">Signal</keyword>
<keyword evidence="2" id="KW-0479">Metal-binding</keyword>
<keyword evidence="5" id="KW-0482">Metalloprotease</keyword>
<dbReference type="Gene3D" id="3.40.390.10">
    <property type="entry name" value="Collagenase (Catalytic Domain)"/>
    <property type="match status" value="1"/>
</dbReference>
<feature type="domain" description="Peptidase M12A" evidence="8">
    <location>
        <begin position="147"/>
        <end position="252"/>
    </location>
</feature>